<keyword evidence="3" id="KW-1185">Reference proteome</keyword>
<evidence type="ECO:0000256" key="1">
    <source>
        <dbReference type="SAM" id="MobiDB-lite"/>
    </source>
</evidence>
<reference evidence="3" key="1">
    <citation type="submission" date="2016-10" db="EMBL/GenBank/DDBJ databases">
        <authorList>
            <person name="Varghese N."/>
            <person name="Submissions S."/>
        </authorList>
    </citation>
    <scope>NUCLEOTIDE SEQUENCE [LARGE SCALE GENOMIC DNA]</scope>
    <source>
        <strain evidence="3">DSM 15363</strain>
    </source>
</reference>
<dbReference type="AlphaFoldDB" id="A0A1G8B7S6"/>
<feature type="region of interest" description="Disordered" evidence="1">
    <location>
        <begin position="1"/>
        <end position="53"/>
    </location>
</feature>
<evidence type="ECO:0000313" key="2">
    <source>
        <dbReference type="EMBL" id="SDH29215.1"/>
    </source>
</evidence>
<feature type="compositionally biased region" description="Basic and acidic residues" evidence="1">
    <location>
        <begin position="40"/>
        <end position="53"/>
    </location>
</feature>
<dbReference type="RefSeq" id="WP_175455567.1">
    <property type="nucleotide sequence ID" value="NZ_FNCZ01000002.1"/>
</dbReference>
<dbReference type="Proteomes" id="UP000199492">
    <property type="component" value="Unassembled WGS sequence"/>
</dbReference>
<accession>A0A1G8B7S6</accession>
<dbReference type="STRING" id="262004.SAMN04489796_102159"/>
<evidence type="ECO:0008006" key="4">
    <source>
        <dbReference type="Google" id="ProtNLM"/>
    </source>
</evidence>
<dbReference type="EMBL" id="FNCZ01000002">
    <property type="protein sequence ID" value="SDH29215.1"/>
    <property type="molecule type" value="Genomic_DNA"/>
</dbReference>
<protein>
    <recommendedName>
        <fullName evidence="4">DUF3941 domain-containing protein</fullName>
    </recommendedName>
</protein>
<proteinExistence type="predicted"/>
<feature type="compositionally biased region" description="Basic and acidic residues" evidence="1">
    <location>
        <begin position="1"/>
        <end position="33"/>
    </location>
</feature>
<evidence type="ECO:0000313" key="3">
    <source>
        <dbReference type="Proteomes" id="UP000199492"/>
    </source>
</evidence>
<gene>
    <name evidence="2" type="ORF">SAMN04489796_102159</name>
</gene>
<organism evidence="2 3">
    <name type="scientific">Winogradskyella thalassocola</name>
    <dbReference type="NCBI Taxonomy" id="262004"/>
    <lineage>
        <taxon>Bacteria</taxon>
        <taxon>Pseudomonadati</taxon>
        <taxon>Bacteroidota</taxon>
        <taxon>Flavobacteriia</taxon>
        <taxon>Flavobacteriales</taxon>
        <taxon>Flavobacteriaceae</taxon>
        <taxon>Winogradskyella</taxon>
    </lineage>
</organism>
<name>A0A1G8B7S6_9FLAO</name>
<sequence length="53" mass="6451">MKNDKKETPKTEHEKRLHKNATDEKGPLKDDHYNQYGKQNETRRERAERLKDD</sequence>